<dbReference type="AlphaFoldDB" id="A0A9I9DA44"/>
<dbReference type="SUPFAM" id="SSF57850">
    <property type="entry name" value="RING/U-box"/>
    <property type="match status" value="1"/>
</dbReference>
<dbReference type="PANTHER" id="PTHR15710:SF34">
    <property type="entry name" value="E3 UBIQUITIN-PROTEIN LIGASE RHC1A-RELATED"/>
    <property type="match status" value="1"/>
</dbReference>
<feature type="domain" description="RING-type" evidence="10">
    <location>
        <begin position="289"/>
        <end position="330"/>
    </location>
</feature>
<dbReference type="EC" id="2.3.2.27" evidence="2"/>
<proteinExistence type="predicted"/>
<dbReference type="PROSITE" id="PS50089">
    <property type="entry name" value="ZF_RING_2"/>
    <property type="match status" value="1"/>
</dbReference>
<evidence type="ECO:0000256" key="8">
    <source>
        <dbReference type="PROSITE-ProRule" id="PRU00175"/>
    </source>
</evidence>
<dbReference type="Gramene" id="MELO3C015603.2.1">
    <property type="protein sequence ID" value="MELO3C015603.2.1"/>
    <property type="gene ID" value="MELO3C015603.2"/>
</dbReference>
<evidence type="ECO:0000256" key="7">
    <source>
        <dbReference type="ARBA" id="ARBA00022833"/>
    </source>
</evidence>
<keyword evidence="7" id="KW-0862">Zinc</keyword>
<dbReference type="FunFam" id="3.30.40.10:FF:000022">
    <property type="entry name" value="E3 ubiquitin-protein ligase RING1-like"/>
    <property type="match status" value="1"/>
</dbReference>
<dbReference type="GO" id="GO:0005737">
    <property type="term" value="C:cytoplasm"/>
    <property type="evidence" value="ECO:0007669"/>
    <property type="project" value="TreeGrafter"/>
</dbReference>
<feature type="region of interest" description="Disordered" evidence="9">
    <location>
        <begin position="337"/>
        <end position="366"/>
    </location>
</feature>
<dbReference type="InterPro" id="IPR039525">
    <property type="entry name" value="RNF126-like_zinc-ribbon"/>
</dbReference>
<evidence type="ECO:0000259" key="10">
    <source>
        <dbReference type="PROSITE" id="PS50089"/>
    </source>
</evidence>
<dbReference type="PANTHER" id="PTHR15710">
    <property type="entry name" value="E3 UBIQUITIN-PROTEIN LIGASE PRAJA"/>
    <property type="match status" value="1"/>
</dbReference>
<keyword evidence="4" id="KW-0479">Metal-binding</keyword>
<evidence type="ECO:0000256" key="2">
    <source>
        <dbReference type="ARBA" id="ARBA00012483"/>
    </source>
</evidence>
<accession>A0A9I9DA44</accession>
<dbReference type="EnsemblPlants" id="MELO3C015603.2.1">
    <property type="protein sequence ID" value="MELO3C015603.2.1"/>
    <property type="gene ID" value="MELO3C015603.2"/>
</dbReference>
<protein>
    <recommendedName>
        <fullName evidence="2">RING-type E3 ubiquitin transferase</fullName>
        <ecNumber evidence="2">2.3.2.27</ecNumber>
    </recommendedName>
</protein>
<dbReference type="GO" id="GO:0016567">
    <property type="term" value="P:protein ubiquitination"/>
    <property type="evidence" value="ECO:0007669"/>
    <property type="project" value="TreeGrafter"/>
</dbReference>
<dbReference type="InterPro" id="IPR013083">
    <property type="entry name" value="Znf_RING/FYVE/PHD"/>
</dbReference>
<dbReference type="Pfam" id="PF14369">
    <property type="entry name" value="Zn_ribbon_19"/>
    <property type="match status" value="1"/>
</dbReference>
<organism evidence="11">
    <name type="scientific">Cucumis melo</name>
    <name type="common">Muskmelon</name>
    <dbReference type="NCBI Taxonomy" id="3656"/>
    <lineage>
        <taxon>Eukaryota</taxon>
        <taxon>Viridiplantae</taxon>
        <taxon>Streptophyta</taxon>
        <taxon>Embryophyta</taxon>
        <taxon>Tracheophyta</taxon>
        <taxon>Spermatophyta</taxon>
        <taxon>Magnoliopsida</taxon>
        <taxon>eudicotyledons</taxon>
        <taxon>Gunneridae</taxon>
        <taxon>Pentapetalae</taxon>
        <taxon>rosids</taxon>
        <taxon>fabids</taxon>
        <taxon>Cucurbitales</taxon>
        <taxon>Cucurbitaceae</taxon>
        <taxon>Benincaseae</taxon>
        <taxon>Cucumis</taxon>
    </lineage>
</organism>
<evidence type="ECO:0000256" key="1">
    <source>
        <dbReference type="ARBA" id="ARBA00000900"/>
    </source>
</evidence>
<sequence length="405" mass="45658">NYRFLTISVNQSIGKLPLGPYGAKFCCSGSSRSLSLSPPLIQIFIHCSSFSFFPNLPTPPTSAPGWIGEILLELGIFWTANSTNMIYDFSAIERRMSSVGEDTHWCYQCNHSFWLDGEDVVCPHCNGGFVEELNDDHDETIQNDFNPGIEEDLSTQVPPIFEAMFALMGRRNPYPRFGLLEAVDTFTRERMAGRNPNFDVRRRSGSVPGQNLDFFNSFWSFHDHMSGSTFGNVTPEGRSSQHTGLEELAAQLSLNEQREPVPTPASHSCIEAMPTIKINQMHLGSDSHCPVCKEKFELESEAKALPCNHIYHTDCILPWLVQHNTCPVCRLELPQQESGHSWGGNGGSNSEDLNEREMTQRNLRRRHPFPDFFAPRRIVTRFGSGIHINGLSSDRDHDNEMGYPE</sequence>
<dbReference type="Pfam" id="PF13639">
    <property type="entry name" value="zf-RING_2"/>
    <property type="match status" value="1"/>
</dbReference>
<dbReference type="Gene3D" id="3.30.40.10">
    <property type="entry name" value="Zinc/RING finger domain, C3HC4 (zinc finger)"/>
    <property type="match status" value="1"/>
</dbReference>
<dbReference type="GO" id="GO:0008270">
    <property type="term" value="F:zinc ion binding"/>
    <property type="evidence" value="ECO:0007669"/>
    <property type="project" value="UniProtKB-KW"/>
</dbReference>
<reference evidence="11" key="1">
    <citation type="submission" date="2023-03" db="UniProtKB">
        <authorList>
            <consortium name="EnsemblPlants"/>
        </authorList>
    </citation>
    <scope>IDENTIFICATION</scope>
</reference>
<evidence type="ECO:0000256" key="3">
    <source>
        <dbReference type="ARBA" id="ARBA00022679"/>
    </source>
</evidence>
<dbReference type="GO" id="GO:0061630">
    <property type="term" value="F:ubiquitin protein ligase activity"/>
    <property type="evidence" value="ECO:0007669"/>
    <property type="project" value="UniProtKB-EC"/>
</dbReference>
<keyword evidence="5 8" id="KW-0863">Zinc-finger</keyword>
<keyword evidence="3" id="KW-0808">Transferase</keyword>
<evidence type="ECO:0000256" key="6">
    <source>
        <dbReference type="ARBA" id="ARBA00022786"/>
    </source>
</evidence>
<name>A0A9I9DA44_CUCME</name>
<evidence type="ECO:0000256" key="4">
    <source>
        <dbReference type="ARBA" id="ARBA00022723"/>
    </source>
</evidence>
<evidence type="ECO:0000313" key="11">
    <source>
        <dbReference type="EnsemblPlants" id="MELO3C015603.2.1"/>
    </source>
</evidence>
<dbReference type="InterPro" id="IPR001841">
    <property type="entry name" value="Znf_RING"/>
</dbReference>
<comment type="catalytic activity">
    <reaction evidence="1">
        <text>S-ubiquitinyl-[E2 ubiquitin-conjugating enzyme]-L-cysteine + [acceptor protein]-L-lysine = [E2 ubiquitin-conjugating enzyme]-L-cysteine + N(6)-ubiquitinyl-[acceptor protein]-L-lysine.</text>
        <dbReference type="EC" id="2.3.2.27"/>
    </reaction>
</comment>
<keyword evidence="6" id="KW-0833">Ubl conjugation pathway</keyword>
<evidence type="ECO:0000256" key="5">
    <source>
        <dbReference type="ARBA" id="ARBA00022771"/>
    </source>
</evidence>
<evidence type="ECO:0000256" key="9">
    <source>
        <dbReference type="SAM" id="MobiDB-lite"/>
    </source>
</evidence>
<dbReference type="SMART" id="SM00184">
    <property type="entry name" value="RING"/>
    <property type="match status" value="1"/>
</dbReference>